<name>A0A5C6CCX2_9BACT</name>
<evidence type="ECO:0000256" key="2">
    <source>
        <dbReference type="SAM" id="Phobius"/>
    </source>
</evidence>
<dbReference type="EMBL" id="SJPS01000008">
    <property type="protein sequence ID" value="TWU21895.1"/>
    <property type="molecule type" value="Genomic_DNA"/>
</dbReference>
<organism evidence="3 4">
    <name type="scientific">Bythopirellula polymerisocia</name>
    <dbReference type="NCBI Taxonomy" id="2528003"/>
    <lineage>
        <taxon>Bacteria</taxon>
        <taxon>Pseudomonadati</taxon>
        <taxon>Planctomycetota</taxon>
        <taxon>Planctomycetia</taxon>
        <taxon>Pirellulales</taxon>
        <taxon>Lacipirellulaceae</taxon>
        <taxon>Bythopirellula</taxon>
    </lineage>
</organism>
<evidence type="ECO:0000313" key="4">
    <source>
        <dbReference type="Proteomes" id="UP000318437"/>
    </source>
</evidence>
<sequence>MNHLPPLFAAGWGELVIVIIFFMISALGQLLSAKNKEGKPRPPRPQGDGAPPKGQEIAENLRGEVEDFLREMQGKPPRPKQKQKKPKPAVIKVQQPTPVAAPTSLRSESVREHVRRHISTVEIAQQTSKLGEDVGLADERLESHLQQTFEHKLGALEHQVRPAEPKHQNKRADDIAQLLRSPAGMRQAIIASEILRRPEI</sequence>
<dbReference type="Proteomes" id="UP000318437">
    <property type="component" value="Unassembled WGS sequence"/>
</dbReference>
<feature type="region of interest" description="Disordered" evidence="1">
    <location>
        <begin position="35"/>
        <end position="92"/>
    </location>
</feature>
<dbReference type="RefSeq" id="WP_146452622.1">
    <property type="nucleotide sequence ID" value="NZ_SJPS01000008.1"/>
</dbReference>
<accession>A0A5C6CCX2</accession>
<dbReference type="AlphaFoldDB" id="A0A5C6CCX2"/>
<feature type="compositionally biased region" description="Basic and acidic residues" evidence="1">
    <location>
        <begin position="59"/>
        <end position="73"/>
    </location>
</feature>
<reference evidence="3 4" key="1">
    <citation type="submission" date="2019-02" db="EMBL/GenBank/DDBJ databases">
        <title>Deep-cultivation of Planctomycetes and their phenomic and genomic characterization uncovers novel biology.</title>
        <authorList>
            <person name="Wiegand S."/>
            <person name="Jogler M."/>
            <person name="Boedeker C."/>
            <person name="Pinto D."/>
            <person name="Vollmers J."/>
            <person name="Rivas-Marin E."/>
            <person name="Kohn T."/>
            <person name="Peeters S.H."/>
            <person name="Heuer A."/>
            <person name="Rast P."/>
            <person name="Oberbeckmann S."/>
            <person name="Bunk B."/>
            <person name="Jeske O."/>
            <person name="Meyerdierks A."/>
            <person name="Storesund J.E."/>
            <person name="Kallscheuer N."/>
            <person name="Luecker S."/>
            <person name="Lage O.M."/>
            <person name="Pohl T."/>
            <person name="Merkel B.J."/>
            <person name="Hornburger P."/>
            <person name="Mueller R.-W."/>
            <person name="Bruemmer F."/>
            <person name="Labrenz M."/>
            <person name="Spormann A.M."/>
            <person name="Op Den Camp H."/>
            <person name="Overmann J."/>
            <person name="Amann R."/>
            <person name="Jetten M.S.M."/>
            <person name="Mascher T."/>
            <person name="Medema M.H."/>
            <person name="Devos D.P."/>
            <person name="Kaster A.-K."/>
            <person name="Ovreas L."/>
            <person name="Rohde M."/>
            <person name="Galperin M.Y."/>
            <person name="Jogler C."/>
        </authorList>
    </citation>
    <scope>NUCLEOTIDE SEQUENCE [LARGE SCALE GENOMIC DNA]</scope>
    <source>
        <strain evidence="3 4">Pla144</strain>
    </source>
</reference>
<feature type="compositionally biased region" description="Basic residues" evidence="1">
    <location>
        <begin position="77"/>
        <end position="87"/>
    </location>
</feature>
<evidence type="ECO:0000313" key="3">
    <source>
        <dbReference type="EMBL" id="TWU21895.1"/>
    </source>
</evidence>
<proteinExistence type="predicted"/>
<keyword evidence="4" id="KW-1185">Reference proteome</keyword>
<keyword evidence="2" id="KW-0812">Transmembrane</keyword>
<feature type="transmembrane region" description="Helical" evidence="2">
    <location>
        <begin position="12"/>
        <end position="31"/>
    </location>
</feature>
<evidence type="ECO:0000256" key="1">
    <source>
        <dbReference type="SAM" id="MobiDB-lite"/>
    </source>
</evidence>
<gene>
    <name evidence="3" type="ORF">Pla144_43300</name>
</gene>
<protein>
    <submittedName>
        <fullName evidence="3">Uncharacterized protein</fullName>
    </submittedName>
</protein>
<comment type="caution">
    <text evidence="3">The sequence shown here is derived from an EMBL/GenBank/DDBJ whole genome shotgun (WGS) entry which is preliminary data.</text>
</comment>
<keyword evidence="2" id="KW-0472">Membrane</keyword>
<keyword evidence="2" id="KW-1133">Transmembrane helix</keyword>
<dbReference type="OrthoDB" id="292303at2"/>